<organism evidence="4 5">
    <name type="scientific">Rhypophila decipiens</name>
    <dbReference type="NCBI Taxonomy" id="261697"/>
    <lineage>
        <taxon>Eukaryota</taxon>
        <taxon>Fungi</taxon>
        <taxon>Dikarya</taxon>
        <taxon>Ascomycota</taxon>
        <taxon>Pezizomycotina</taxon>
        <taxon>Sordariomycetes</taxon>
        <taxon>Sordariomycetidae</taxon>
        <taxon>Sordariales</taxon>
        <taxon>Naviculisporaceae</taxon>
        <taxon>Rhypophila</taxon>
    </lineage>
</organism>
<dbReference type="AlphaFoldDB" id="A0AAN7B1Q5"/>
<dbReference type="Gene3D" id="3.40.50.720">
    <property type="entry name" value="NAD(P)-binding Rossmann-like Domain"/>
    <property type="match status" value="1"/>
</dbReference>
<dbReference type="EMBL" id="MU858369">
    <property type="protein sequence ID" value="KAK4206662.1"/>
    <property type="molecule type" value="Genomic_DNA"/>
</dbReference>
<dbReference type="InterPro" id="IPR050425">
    <property type="entry name" value="NAD(P)_dehydrat-like"/>
</dbReference>
<dbReference type="SUPFAM" id="SSF51735">
    <property type="entry name" value="NAD(P)-binding Rossmann-fold domains"/>
    <property type="match status" value="1"/>
</dbReference>
<evidence type="ECO:0000256" key="1">
    <source>
        <dbReference type="ARBA" id="ARBA00023002"/>
    </source>
</evidence>
<evidence type="ECO:0000256" key="2">
    <source>
        <dbReference type="ARBA" id="ARBA00023445"/>
    </source>
</evidence>
<keyword evidence="5" id="KW-1185">Reference proteome</keyword>
<dbReference type="PANTHER" id="PTHR10366:SF562">
    <property type="entry name" value="ALDEHYDE REDUCTASE II (AFU_ORTHOLOGUE AFUA_1G11360)"/>
    <property type="match status" value="1"/>
</dbReference>
<comment type="similarity">
    <text evidence="2">Belongs to the NAD(P)-dependent epimerase/dehydratase family. Dihydroflavonol-4-reductase subfamily.</text>
</comment>
<dbReference type="PANTHER" id="PTHR10366">
    <property type="entry name" value="NAD DEPENDENT EPIMERASE/DEHYDRATASE"/>
    <property type="match status" value="1"/>
</dbReference>
<gene>
    <name evidence="4" type="ORF">QBC37DRAFT_444935</name>
</gene>
<protein>
    <recommendedName>
        <fullName evidence="3">NAD-dependent epimerase/dehydratase domain-containing protein</fullName>
    </recommendedName>
</protein>
<dbReference type="GO" id="GO:0016616">
    <property type="term" value="F:oxidoreductase activity, acting on the CH-OH group of donors, NAD or NADP as acceptor"/>
    <property type="evidence" value="ECO:0007669"/>
    <property type="project" value="TreeGrafter"/>
</dbReference>
<reference evidence="4" key="2">
    <citation type="submission" date="2023-05" db="EMBL/GenBank/DDBJ databases">
        <authorList>
            <consortium name="Lawrence Berkeley National Laboratory"/>
            <person name="Steindorff A."/>
            <person name="Hensen N."/>
            <person name="Bonometti L."/>
            <person name="Westerberg I."/>
            <person name="Brannstrom I.O."/>
            <person name="Guillou S."/>
            <person name="Cros-Aarteil S."/>
            <person name="Calhoun S."/>
            <person name="Haridas S."/>
            <person name="Kuo A."/>
            <person name="Mondo S."/>
            <person name="Pangilinan J."/>
            <person name="Riley R."/>
            <person name="Labutti K."/>
            <person name="Andreopoulos B."/>
            <person name="Lipzen A."/>
            <person name="Chen C."/>
            <person name="Yanf M."/>
            <person name="Daum C."/>
            <person name="Ng V."/>
            <person name="Clum A."/>
            <person name="Ohm R."/>
            <person name="Martin F."/>
            <person name="Silar P."/>
            <person name="Natvig D."/>
            <person name="Lalanne C."/>
            <person name="Gautier V."/>
            <person name="Ament-Velasquez S.L."/>
            <person name="Kruys A."/>
            <person name="Hutchinson M.I."/>
            <person name="Powell A.J."/>
            <person name="Barry K."/>
            <person name="Miller A.N."/>
            <person name="Grigoriev I.V."/>
            <person name="Debuchy R."/>
            <person name="Gladieux P."/>
            <person name="Thoren M.H."/>
            <person name="Johannesson H."/>
        </authorList>
    </citation>
    <scope>NUCLEOTIDE SEQUENCE</scope>
    <source>
        <strain evidence="4">PSN293</strain>
    </source>
</reference>
<feature type="domain" description="NAD-dependent epimerase/dehydratase" evidence="3">
    <location>
        <begin position="13"/>
        <end position="214"/>
    </location>
</feature>
<dbReference type="Proteomes" id="UP001301769">
    <property type="component" value="Unassembled WGS sequence"/>
</dbReference>
<proteinExistence type="inferred from homology"/>
<sequence>MASKLPLLTTGRTGSTGSVGGSVATEIVKAGYKIRALVRNDEKGRYLRETLTNSHGADAVELSHTASLTDREAIESAMQGCAGVVHVASDISTRNDPEEVIAPTVSAVKVLLEAACKTPSVKRFVFTSSLATLPSAREEVDITSSSWAPDSVIESAWAIQDSGLPEEQKGLVVYAASKILAERACWDFMRERAPHFVLNTVVPFTNIGAFVHPKLVSSFNGLVLGVWLGDAQASTFFKKVMQGAGVSHLINLEDCGLLHLAALTLDDVRGERILAAADAFKFNDILDVMNKLDPARMLPESLEHEPGVKASIDKARCKELLARLGKAEPTGLEESIKQAITSGTGVIYSS</sequence>
<name>A0AAN7B1Q5_9PEZI</name>
<evidence type="ECO:0000313" key="4">
    <source>
        <dbReference type="EMBL" id="KAK4206662.1"/>
    </source>
</evidence>
<reference evidence="4" key="1">
    <citation type="journal article" date="2023" name="Mol. Phylogenet. Evol.">
        <title>Genome-scale phylogeny and comparative genomics of the fungal order Sordariales.</title>
        <authorList>
            <person name="Hensen N."/>
            <person name="Bonometti L."/>
            <person name="Westerberg I."/>
            <person name="Brannstrom I.O."/>
            <person name="Guillou S."/>
            <person name="Cros-Aarteil S."/>
            <person name="Calhoun S."/>
            <person name="Haridas S."/>
            <person name="Kuo A."/>
            <person name="Mondo S."/>
            <person name="Pangilinan J."/>
            <person name="Riley R."/>
            <person name="LaButti K."/>
            <person name="Andreopoulos B."/>
            <person name="Lipzen A."/>
            <person name="Chen C."/>
            <person name="Yan M."/>
            <person name="Daum C."/>
            <person name="Ng V."/>
            <person name="Clum A."/>
            <person name="Steindorff A."/>
            <person name="Ohm R.A."/>
            <person name="Martin F."/>
            <person name="Silar P."/>
            <person name="Natvig D.O."/>
            <person name="Lalanne C."/>
            <person name="Gautier V."/>
            <person name="Ament-Velasquez S.L."/>
            <person name="Kruys A."/>
            <person name="Hutchinson M.I."/>
            <person name="Powell A.J."/>
            <person name="Barry K."/>
            <person name="Miller A.N."/>
            <person name="Grigoriev I.V."/>
            <person name="Debuchy R."/>
            <person name="Gladieux P."/>
            <person name="Hiltunen Thoren M."/>
            <person name="Johannesson H."/>
        </authorList>
    </citation>
    <scope>NUCLEOTIDE SEQUENCE</scope>
    <source>
        <strain evidence="4">PSN293</strain>
    </source>
</reference>
<comment type="caution">
    <text evidence="4">The sequence shown here is derived from an EMBL/GenBank/DDBJ whole genome shotgun (WGS) entry which is preliminary data.</text>
</comment>
<evidence type="ECO:0000313" key="5">
    <source>
        <dbReference type="Proteomes" id="UP001301769"/>
    </source>
</evidence>
<accession>A0AAN7B1Q5</accession>
<evidence type="ECO:0000259" key="3">
    <source>
        <dbReference type="Pfam" id="PF01370"/>
    </source>
</evidence>
<dbReference type="InterPro" id="IPR036291">
    <property type="entry name" value="NAD(P)-bd_dom_sf"/>
</dbReference>
<dbReference type="InterPro" id="IPR001509">
    <property type="entry name" value="Epimerase_deHydtase"/>
</dbReference>
<dbReference type="Pfam" id="PF01370">
    <property type="entry name" value="Epimerase"/>
    <property type="match status" value="1"/>
</dbReference>
<keyword evidence="1" id="KW-0560">Oxidoreductase</keyword>